<dbReference type="eggNOG" id="COG0507">
    <property type="taxonomic scope" value="Bacteria"/>
</dbReference>
<comment type="caution">
    <text evidence="4">The sequence shown here is derived from an EMBL/GenBank/DDBJ whole genome shotgun (WGS) entry which is preliminary data.</text>
</comment>
<accession>A3K3I4</accession>
<dbReference type="OrthoDB" id="9803432at2"/>
<sequence length="513" mass="56111">MNDASPIVYSPDQAEAHDRVSDLLRAAGVDLDNGLCLPAKESDARVMALMGKAGSGKTLLLSELVKALDAVGVETVSGDYESRRSRESRTLAVLAPTNKAASVLRMRGVPATTIHRIIYTPVYDPEYEKVAEWLMGNGDPPEIEELPEEALARAQASYEVHKSIPAALAAAGLRGSDFITGWKRREEPLDIGFVDEASMLDEKQFEDLQEIFPNLVLFGDPAQLAPVGQSGKMVFDGLKDSQKLELHRIHRQEADNPILDLAHALADPAIGFEDFERMVEDAARRDERVVFAQRVEVDLMARSPVLVWRNATRIRLINAFRHVHGAPETALLPGEPLVCDGIELPLKHRKKRLDLEARGLIKGAQVIYLGPGRKPGFSKLHVVGALEPQVSAASIVKIEKPDEEEPFIPYAASMGATFLHGAAVTIHKAQGSQWENVQVFAPDLYAAARMGRVEAGQPLWKRLAYVAITRAQSRLFWVVRNRLAKPSDGLRIDDLGGTPAPLTLEAQDPAAGA</sequence>
<dbReference type="AlphaFoldDB" id="A3K3I4"/>
<gene>
    <name evidence="4" type="ORF">SSE37_11159</name>
</gene>
<dbReference type="InterPro" id="IPR027417">
    <property type="entry name" value="P-loop_NTPase"/>
</dbReference>
<dbReference type="Pfam" id="PF13604">
    <property type="entry name" value="AAA_30"/>
    <property type="match status" value="1"/>
</dbReference>
<dbReference type="RefSeq" id="WP_005858899.1">
    <property type="nucleotide sequence ID" value="NZ_AAYA01000006.1"/>
</dbReference>
<organism evidence="4 5">
    <name type="scientific">Sagittula stellata (strain ATCC 700073 / DSM 11524 / E-37)</name>
    <dbReference type="NCBI Taxonomy" id="388399"/>
    <lineage>
        <taxon>Bacteria</taxon>
        <taxon>Pseudomonadati</taxon>
        <taxon>Pseudomonadota</taxon>
        <taxon>Alphaproteobacteria</taxon>
        <taxon>Rhodobacterales</taxon>
        <taxon>Roseobacteraceae</taxon>
        <taxon>Sagittula</taxon>
    </lineage>
</organism>
<reference evidence="4 5" key="1">
    <citation type="submission" date="2006-06" db="EMBL/GenBank/DDBJ databases">
        <authorList>
            <person name="Moran M.A."/>
            <person name="Ferriera S."/>
            <person name="Johnson J."/>
            <person name="Kravitz S."/>
            <person name="Beeson K."/>
            <person name="Sutton G."/>
            <person name="Rogers Y.-H."/>
            <person name="Friedman R."/>
            <person name="Frazier M."/>
            <person name="Venter J.C."/>
        </authorList>
    </citation>
    <scope>NUCLEOTIDE SEQUENCE [LARGE SCALE GENOMIC DNA]</scope>
    <source>
        <strain evidence="4 5">E-37</strain>
    </source>
</reference>
<evidence type="ECO:0000313" key="5">
    <source>
        <dbReference type="Proteomes" id="UP000005713"/>
    </source>
</evidence>
<proteinExistence type="predicted"/>
<dbReference type="FunFam" id="3.40.50.300:FF:001347">
    <property type="entry name" value="Putative ATPase"/>
    <property type="match status" value="1"/>
</dbReference>
<dbReference type="PANTHER" id="PTHR43788">
    <property type="entry name" value="DNA2/NAM7 HELICASE FAMILY MEMBER"/>
    <property type="match status" value="1"/>
</dbReference>
<dbReference type="Proteomes" id="UP000005713">
    <property type="component" value="Unassembled WGS sequence"/>
</dbReference>
<keyword evidence="2" id="KW-0067">ATP-binding</keyword>
<evidence type="ECO:0000313" key="4">
    <source>
        <dbReference type="EMBL" id="EBA08098.1"/>
    </source>
</evidence>
<keyword evidence="4" id="KW-0347">Helicase</keyword>
<feature type="domain" description="AAA+ ATPase" evidence="3">
    <location>
        <begin position="43"/>
        <end position="296"/>
    </location>
</feature>
<dbReference type="GO" id="GO:0005524">
    <property type="term" value="F:ATP binding"/>
    <property type="evidence" value="ECO:0007669"/>
    <property type="project" value="UniProtKB-KW"/>
</dbReference>
<dbReference type="SUPFAM" id="SSF52540">
    <property type="entry name" value="P-loop containing nucleoside triphosphate hydrolases"/>
    <property type="match status" value="1"/>
</dbReference>
<dbReference type="InterPro" id="IPR027785">
    <property type="entry name" value="UvrD-like_helicase_C"/>
</dbReference>
<dbReference type="InterPro" id="IPR050534">
    <property type="entry name" value="Coronavir_polyprotein_1ab"/>
</dbReference>
<dbReference type="EMBL" id="AAYA01000006">
    <property type="protein sequence ID" value="EBA08098.1"/>
    <property type="molecule type" value="Genomic_DNA"/>
</dbReference>
<evidence type="ECO:0000256" key="1">
    <source>
        <dbReference type="ARBA" id="ARBA00022741"/>
    </source>
</evidence>
<keyword evidence="4" id="KW-0378">Hydrolase</keyword>
<protein>
    <submittedName>
        <fullName evidence="4">Helicase, ATP-dependent, putative</fullName>
    </submittedName>
</protein>
<evidence type="ECO:0000256" key="2">
    <source>
        <dbReference type="ARBA" id="ARBA00022840"/>
    </source>
</evidence>
<keyword evidence="5" id="KW-1185">Reference proteome</keyword>
<dbReference type="CDD" id="cd18809">
    <property type="entry name" value="SF1_C_RecD"/>
    <property type="match status" value="1"/>
</dbReference>
<dbReference type="SMART" id="SM00382">
    <property type="entry name" value="AAA"/>
    <property type="match status" value="1"/>
</dbReference>
<dbReference type="PANTHER" id="PTHR43788:SF6">
    <property type="entry name" value="DNA HELICASE B"/>
    <property type="match status" value="1"/>
</dbReference>
<dbReference type="Gene3D" id="3.40.50.300">
    <property type="entry name" value="P-loop containing nucleotide triphosphate hydrolases"/>
    <property type="match status" value="2"/>
</dbReference>
<dbReference type="Pfam" id="PF13538">
    <property type="entry name" value="UvrD_C_2"/>
    <property type="match status" value="1"/>
</dbReference>
<evidence type="ECO:0000259" key="3">
    <source>
        <dbReference type="SMART" id="SM00382"/>
    </source>
</evidence>
<name>A3K3I4_SAGS3</name>
<dbReference type="InterPro" id="IPR003593">
    <property type="entry name" value="AAA+_ATPase"/>
</dbReference>
<keyword evidence="1" id="KW-0547">Nucleotide-binding</keyword>
<dbReference type="GO" id="GO:0003678">
    <property type="term" value="F:DNA helicase activity"/>
    <property type="evidence" value="ECO:0007669"/>
    <property type="project" value="UniProtKB-ARBA"/>
</dbReference>